<sequence length="191" mass="20315">MRTFVKNSLLQAALLLGTQAAAHASPILLVQDGVLMGAEGIEIGGRQYDVLFSDARQAESRLVFDSFDDSWAASDALDRLVFQGIYDTSPRRTNGCSNPISCAIVTAFDVGAVSVTGTAFTNTATQYLDLIAPYIGLGNSANSALITYANWSLRLPEEQQQAVPEPSSLLLAGAGLAALLARRRHRSRAVA</sequence>
<dbReference type="Proteomes" id="UP000584325">
    <property type="component" value="Unassembled WGS sequence"/>
</dbReference>
<feature type="domain" description="Ice-binding protein C-terminal" evidence="2">
    <location>
        <begin position="162"/>
        <end position="184"/>
    </location>
</feature>
<evidence type="ECO:0000313" key="3">
    <source>
        <dbReference type="EMBL" id="MBB3220871.1"/>
    </source>
</evidence>
<dbReference type="NCBIfam" id="TIGR02595">
    <property type="entry name" value="PEP_CTERM"/>
    <property type="match status" value="1"/>
</dbReference>
<evidence type="ECO:0000259" key="2">
    <source>
        <dbReference type="Pfam" id="PF07589"/>
    </source>
</evidence>
<gene>
    <name evidence="3" type="ORF">FHS02_001670</name>
</gene>
<organism evidence="3 4">
    <name type="scientific">Pseudoduganella umbonata</name>
    <dbReference type="NCBI Taxonomy" id="864828"/>
    <lineage>
        <taxon>Bacteria</taxon>
        <taxon>Pseudomonadati</taxon>
        <taxon>Pseudomonadota</taxon>
        <taxon>Betaproteobacteria</taxon>
        <taxon>Burkholderiales</taxon>
        <taxon>Oxalobacteraceae</taxon>
        <taxon>Telluria group</taxon>
        <taxon>Pseudoduganella</taxon>
    </lineage>
</organism>
<feature type="chain" id="PRO_5030865658" description="Ice-binding protein C-terminal domain-containing protein" evidence="1">
    <location>
        <begin position="25"/>
        <end position="191"/>
    </location>
</feature>
<dbReference type="InterPro" id="IPR013424">
    <property type="entry name" value="Ice-binding_C"/>
</dbReference>
<proteinExistence type="predicted"/>
<dbReference type="AlphaFoldDB" id="A0A7W5HBB9"/>
<feature type="signal peptide" evidence="1">
    <location>
        <begin position="1"/>
        <end position="24"/>
    </location>
</feature>
<protein>
    <recommendedName>
        <fullName evidence="2">Ice-binding protein C-terminal domain-containing protein</fullName>
    </recommendedName>
</protein>
<dbReference type="EMBL" id="JACHXS010000002">
    <property type="protein sequence ID" value="MBB3220871.1"/>
    <property type="molecule type" value="Genomic_DNA"/>
</dbReference>
<comment type="caution">
    <text evidence="3">The sequence shown here is derived from an EMBL/GenBank/DDBJ whole genome shotgun (WGS) entry which is preliminary data.</text>
</comment>
<evidence type="ECO:0000313" key="4">
    <source>
        <dbReference type="Proteomes" id="UP000584325"/>
    </source>
</evidence>
<name>A0A7W5HBB9_9BURK</name>
<reference evidence="3 4" key="1">
    <citation type="submission" date="2020-08" db="EMBL/GenBank/DDBJ databases">
        <title>Genomic Encyclopedia of Type Strains, Phase III (KMG-III): the genomes of soil and plant-associated and newly described type strains.</title>
        <authorList>
            <person name="Whitman W."/>
        </authorList>
    </citation>
    <scope>NUCLEOTIDE SEQUENCE [LARGE SCALE GENOMIC DNA]</scope>
    <source>
        <strain evidence="3 4">CECT 7753</strain>
    </source>
</reference>
<keyword evidence="1" id="KW-0732">Signal</keyword>
<dbReference type="RefSeq" id="WP_217496833.1">
    <property type="nucleotide sequence ID" value="NZ_CP040017.1"/>
</dbReference>
<dbReference type="Pfam" id="PF07589">
    <property type="entry name" value="PEP-CTERM"/>
    <property type="match status" value="1"/>
</dbReference>
<evidence type="ECO:0000256" key="1">
    <source>
        <dbReference type="SAM" id="SignalP"/>
    </source>
</evidence>
<accession>A0A7W5HBB9</accession>